<feature type="domain" description="Nucleotide-diphospho-sugar transferase" evidence="2">
    <location>
        <begin position="99"/>
        <end position="300"/>
    </location>
</feature>
<evidence type="ECO:0000259" key="2">
    <source>
        <dbReference type="Pfam" id="PF03407"/>
    </source>
</evidence>
<keyword evidence="5" id="KW-1185">Reference proteome</keyword>
<dbReference type="EnsemblMetazoa" id="CapteT227405">
    <property type="protein sequence ID" value="CapteP227405"/>
    <property type="gene ID" value="CapteG227405"/>
</dbReference>
<dbReference type="Pfam" id="PF03407">
    <property type="entry name" value="Nucleotid_trans"/>
    <property type="match status" value="1"/>
</dbReference>
<feature type="transmembrane region" description="Helical" evidence="1">
    <location>
        <begin position="7"/>
        <end position="28"/>
    </location>
</feature>
<keyword evidence="1" id="KW-1133">Transmembrane helix</keyword>
<dbReference type="EMBL" id="KB298831">
    <property type="protein sequence ID" value="ELU08709.1"/>
    <property type="molecule type" value="Genomic_DNA"/>
</dbReference>
<dbReference type="STRING" id="283909.R7UQA2"/>
<dbReference type="HOGENOM" id="CLU_035078_0_0_1"/>
<dbReference type="OMA" id="FAHENPC"/>
<dbReference type="InterPro" id="IPR052636">
    <property type="entry name" value="UDP-D-xylose:L-fucose_XylT"/>
</dbReference>
<sequence>MCVPKRYSLKIAVFILVIGSIIFLKLLFANSGHHDQTCLPAPLPLPLGVHKPDATHFSSFSEAVQHRANANRSILMAYFDAGALNMTLNFYHSSLKPHGVTHFLLVSSSSRACAAVQAEGLACFLYMSDADSEKESVYMSKDFVRKMNIRTYMILEALKLGFNVLHTDVDVVYFTNPLTEVEKECPEKDCDLAPLWDSIVYNEGFVFIRSSPAGVRAFEDMKVIAETTNKDDQVALNTVIKRGHKYGLRFKKLPVTQYLSGKAFYEDTERVFGNSAPGCHNCKVAHNNWIVSIEAKVYRFREMLQWIHDGLDGYYTNPDRRYLTYLNAEPSNTKGSETRDMEVKALRNALAVSSLLNRTLILPRFHTKTGVQCSLLNHLRLTEFDRAYRGEYRESTFLDHHLVPKHIKESISKFVTIATDDAPDKSVYVPRDTKNGATSDEILAWFSGRNEAVLRFSTLYNAFSRFSDRRTQMRFQEKFDSVDLKGNYRQYI</sequence>
<dbReference type="GO" id="GO:0005794">
    <property type="term" value="C:Golgi apparatus"/>
    <property type="evidence" value="ECO:0007669"/>
    <property type="project" value="TreeGrafter"/>
</dbReference>
<proteinExistence type="predicted"/>
<dbReference type="GO" id="GO:0016757">
    <property type="term" value="F:glycosyltransferase activity"/>
    <property type="evidence" value="ECO:0007669"/>
    <property type="project" value="TreeGrafter"/>
</dbReference>
<dbReference type="PANTHER" id="PTHR47032">
    <property type="entry name" value="UDP-D-XYLOSE:L-FUCOSE ALPHA-1,3-D-XYLOSYLTRANSFERASE-RELATED"/>
    <property type="match status" value="1"/>
</dbReference>
<reference evidence="3 5" key="2">
    <citation type="journal article" date="2013" name="Nature">
        <title>Insights into bilaterian evolution from three spiralian genomes.</title>
        <authorList>
            <person name="Simakov O."/>
            <person name="Marletaz F."/>
            <person name="Cho S.J."/>
            <person name="Edsinger-Gonzales E."/>
            <person name="Havlak P."/>
            <person name="Hellsten U."/>
            <person name="Kuo D.H."/>
            <person name="Larsson T."/>
            <person name="Lv J."/>
            <person name="Arendt D."/>
            <person name="Savage R."/>
            <person name="Osoegawa K."/>
            <person name="de Jong P."/>
            <person name="Grimwood J."/>
            <person name="Chapman J.A."/>
            <person name="Shapiro H."/>
            <person name="Aerts A."/>
            <person name="Otillar R.P."/>
            <person name="Terry A.Y."/>
            <person name="Boore J.L."/>
            <person name="Grigoriev I.V."/>
            <person name="Lindberg D.R."/>
            <person name="Seaver E.C."/>
            <person name="Weisblat D.A."/>
            <person name="Putnam N.H."/>
            <person name="Rokhsar D.S."/>
        </authorList>
    </citation>
    <scope>NUCLEOTIDE SEQUENCE</scope>
    <source>
        <strain evidence="3 5">I ESC-2004</strain>
    </source>
</reference>
<evidence type="ECO:0000313" key="5">
    <source>
        <dbReference type="Proteomes" id="UP000014760"/>
    </source>
</evidence>
<evidence type="ECO:0000313" key="3">
    <source>
        <dbReference type="EMBL" id="ELU08709.1"/>
    </source>
</evidence>
<dbReference type="EMBL" id="AMQN01006637">
    <property type="status" value="NOT_ANNOTATED_CDS"/>
    <property type="molecule type" value="Genomic_DNA"/>
</dbReference>
<dbReference type="PANTHER" id="PTHR47032:SF1">
    <property type="entry name" value="UDP-D-XYLOSE:L-FUCOSE ALPHA-1,3-D-XYLOSYLTRANSFERASE-RELATED"/>
    <property type="match status" value="1"/>
</dbReference>
<protein>
    <recommendedName>
        <fullName evidence="2">Nucleotide-diphospho-sugar transferase domain-containing protein</fullName>
    </recommendedName>
</protein>
<accession>R7UQA2</accession>
<dbReference type="OrthoDB" id="1712432at2759"/>
<dbReference type="Proteomes" id="UP000014760">
    <property type="component" value="Unassembled WGS sequence"/>
</dbReference>
<keyword evidence="1" id="KW-0812">Transmembrane</keyword>
<reference evidence="5" key="1">
    <citation type="submission" date="2012-12" db="EMBL/GenBank/DDBJ databases">
        <authorList>
            <person name="Hellsten U."/>
            <person name="Grimwood J."/>
            <person name="Chapman J.A."/>
            <person name="Shapiro H."/>
            <person name="Aerts A."/>
            <person name="Otillar R.P."/>
            <person name="Terry A.Y."/>
            <person name="Boore J.L."/>
            <person name="Simakov O."/>
            <person name="Marletaz F."/>
            <person name="Cho S.-J."/>
            <person name="Edsinger-Gonzales E."/>
            <person name="Havlak P."/>
            <person name="Kuo D.-H."/>
            <person name="Larsson T."/>
            <person name="Lv J."/>
            <person name="Arendt D."/>
            <person name="Savage R."/>
            <person name="Osoegawa K."/>
            <person name="de Jong P."/>
            <person name="Lindberg D.R."/>
            <person name="Seaver E.C."/>
            <person name="Weisblat D.A."/>
            <person name="Putnam N.H."/>
            <person name="Grigoriev I.V."/>
            <person name="Rokhsar D.S."/>
        </authorList>
    </citation>
    <scope>NUCLEOTIDE SEQUENCE</scope>
    <source>
        <strain evidence="5">I ESC-2004</strain>
    </source>
</reference>
<dbReference type="InterPro" id="IPR005069">
    <property type="entry name" value="Nucl-diP-sugar_transferase"/>
</dbReference>
<gene>
    <name evidence="3" type="ORF">CAPTEDRAFT_227405</name>
</gene>
<evidence type="ECO:0000313" key="4">
    <source>
        <dbReference type="EnsemblMetazoa" id="CapteP227405"/>
    </source>
</evidence>
<organism evidence="3">
    <name type="scientific">Capitella teleta</name>
    <name type="common">Polychaete worm</name>
    <dbReference type="NCBI Taxonomy" id="283909"/>
    <lineage>
        <taxon>Eukaryota</taxon>
        <taxon>Metazoa</taxon>
        <taxon>Spiralia</taxon>
        <taxon>Lophotrochozoa</taxon>
        <taxon>Annelida</taxon>
        <taxon>Polychaeta</taxon>
        <taxon>Sedentaria</taxon>
        <taxon>Scolecida</taxon>
        <taxon>Capitellidae</taxon>
        <taxon>Capitella</taxon>
    </lineage>
</organism>
<evidence type="ECO:0000256" key="1">
    <source>
        <dbReference type="SAM" id="Phobius"/>
    </source>
</evidence>
<keyword evidence="1" id="KW-0472">Membrane</keyword>
<dbReference type="AlphaFoldDB" id="R7UQA2"/>
<name>R7UQA2_CAPTE</name>
<reference evidence="4" key="3">
    <citation type="submission" date="2015-06" db="UniProtKB">
        <authorList>
            <consortium name="EnsemblMetazoa"/>
        </authorList>
    </citation>
    <scope>IDENTIFICATION</scope>
</reference>